<reference evidence="2 3" key="1">
    <citation type="submission" date="2020-02" db="EMBL/GenBank/DDBJ databases">
        <title>Geodermatophilus sabuli CPCC 205279 I12A-02694.</title>
        <authorList>
            <person name="Jiang Z."/>
        </authorList>
    </citation>
    <scope>NUCLEOTIDE SEQUENCE [LARGE SCALE GENOMIC DNA]</scope>
    <source>
        <strain evidence="2 3">I12A-02694</strain>
    </source>
</reference>
<protein>
    <submittedName>
        <fullName evidence="2">Uncharacterized protein</fullName>
    </submittedName>
</protein>
<evidence type="ECO:0000313" key="2">
    <source>
        <dbReference type="EMBL" id="NEK58844.1"/>
    </source>
</evidence>
<dbReference type="EMBL" id="JAAGWF010000012">
    <property type="protein sequence ID" value="NEK58844.1"/>
    <property type="molecule type" value="Genomic_DNA"/>
</dbReference>
<sequence length="52" mass="5144">MRVIGQCVQSLGVLVATAGLMVFATVGAFDPAEDPFPRSVSGASGAAAPLLP</sequence>
<proteinExistence type="predicted"/>
<name>A0A7K3W3X2_9ACTN</name>
<keyword evidence="1" id="KW-1133">Transmembrane helix</keyword>
<dbReference type="RefSeq" id="WP_163482210.1">
    <property type="nucleotide sequence ID" value="NZ_JAAGWF010000012.1"/>
</dbReference>
<keyword evidence="1" id="KW-0472">Membrane</keyword>
<keyword evidence="1" id="KW-0812">Transmembrane</keyword>
<feature type="transmembrane region" description="Helical" evidence="1">
    <location>
        <begin position="7"/>
        <end position="29"/>
    </location>
</feature>
<dbReference type="Proteomes" id="UP000470246">
    <property type="component" value="Unassembled WGS sequence"/>
</dbReference>
<keyword evidence="3" id="KW-1185">Reference proteome</keyword>
<evidence type="ECO:0000256" key="1">
    <source>
        <dbReference type="SAM" id="Phobius"/>
    </source>
</evidence>
<organism evidence="2 3">
    <name type="scientific">Geodermatophilus sabuli</name>
    <dbReference type="NCBI Taxonomy" id="1564158"/>
    <lineage>
        <taxon>Bacteria</taxon>
        <taxon>Bacillati</taxon>
        <taxon>Actinomycetota</taxon>
        <taxon>Actinomycetes</taxon>
        <taxon>Geodermatophilales</taxon>
        <taxon>Geodermatophilaceae</taxon>
        <taxon>Geodermatophilus</taxon>
    </lineage>
</organism>
<accession>A0A7K3W3X2</accession>
<evidence type="ECO:0000313" key="3">
    <source>
        <dbReference type="Proteomes" id="UP000470246"/>
    </source>
</evidence>
<dbReference type="AlphaFoldDB" id="A0A7K3W3X2"/>
<gene>
    <name evidence="2" type="ORF">GCU56_13300</name>
</gene>
<comment type="caution">
    <text evidence="2">The sequence shown here is derived from an EMBL/GenBank/DDBJ whole genome shotgun (WGS) entry which is preliminary data.</text>
</comment>